<feature type="region of interest" description="Disordered" evidence="1">
    <location>
        <begin position="376"/>
        <end position="403"/>
    </location>
</feature>
<feature type="region of interest" description="Disordered" evidence="1">
    <location>
        <begin position="813"/>
        <end position="836"/>
    </location>
</feature>
<proteinExistence type="predicted"/>
<dbReference type="EMBL" id="AEXC02000461">
    <property type="protein sequence ID" value="KFH16881.1"/>
    <property type="molecule type" value="Genomic_DNA"/>
</dbReference>
<feature type="compositionally biased region" description="Low complexity" evidence="1">
    <location>
        <begin position="1301"/>
        <end position="1315"/>
    </location>
</feature>
<feature type="region of interest" description="Disordered" evidence="1">
    <location>
        <begin position="618"/>
        <end position="652"/>
    </location>
</feature>
<comment type="caution">
    <text evidence="2">The sequence shown here is derived from an EMBL/GenBank/DDBJ whole genome shotgun (WGS) entry which is preliminary data.</text>
</comment>
<feature type="compositionally biased region" description="Basic residues" evidence="1">
    <location>
        <begin position="1253"/>
        <end position="1262"/>
    </location>
</feature>
<feature type="compositionally biased region" description="Basic and acidic residues" evidence="1">
    <location>
        <begin position="1049"/>
        <end position="1089"/>
    </location>
</feature>
<organism evidence="2 3">
    <name type="scientific">Toxoplasma gondii MAS</name>
    <dbReference type="NCBI Taxonomy" id="943118"/>
    <lineage>
        <taxon>Eukaryota</taxon>
        <taxon>Sar</taxon>
        <taxon>Alveolata</taxon>
        <taxon>Apicomplexa</taxon>
        <taxon>Conoidasida</taxon>
        <taxon>Coccidia</taxon>
        <taxon>Eucoccidiorida</taxon>
        <taxon>Eimeriorina</taxon>
        <taxon>Sarcocystidae</taxon>
        <taxon>Toxoplasma</taxon>
    </lineage>
</organism>
<evidence type="ECO:0000256" key="1">
    <source>
        <dbReference type="SAM" id="MobiDB-lite"/>
    </source>
</evidence>
<feature type="region of interest" description="Disordered" evidence="1">
    <location>
        <begin position="239"/>
        <end position="260"/>
    </location>
</feature>
<dbReference type="VEuPathDB" id="ToxoDB:TGMAS_268320"/>
<feature type="region of interest" description="Disordered" evidence="1">
    <location>
        <begin position="883"/>
        <end position="903"/>
    </location>
</feature>
<accession>A0A086QW99</accession>
<name>A0A086QW99_TOXGO</name>
<feature type="region of interest" description="Disordered" evidence="1">
    <location>
        <begin position="1518"/>
        <end position="1544"/>
    </location>
</feature>
<feature type="compositionally biased region" description="Basic and acidic residues" evidence="1">
    <location>
        <begin position="893"/>
        <end position="903"/>
    </location>
</feature>
<evidence type="ECO:0000313" key="3">
    <source>
        <dbReference type="Proteomes" id="UP000028821"/>
    </source>
</evidence>
<feature type="region of interest" description="Disordered" evidence="1">
    <location>
        <begin position="960"/>
        <end position="1089"/>
    </location>
</feature>
<sequence>MKLLRFGSHAAVSRRLAGLERMVVKCRAELGLGKQRLLLVNGNTRAKGSALRRRSSDRKIRSSDFLPHTGRAGRGTPGCTDTPEVAAAEASFGEDASGRFPSPVRFSCSRSKLRTAAGGVASWKKNQSWSLSFSCGPECVCTPDTREMSVPPHGLPSISFSAPLHPSSSCQKPAPEPEHGSVVHVRDALSLRCAYTSTPAGGLFPLLSPRLLSRRTCSSRAVPLSRRPREEMVFRVETPRSLSSPGDSVRLRRRPSRQRDTCVPGEAMRCDAKQRNMRFRRNRRRMRARTPCVLHFPAFSGYPEGSCLAVPSLALSSCSLPFLRSPRPSLRATASWSPRSRFVLSSSLLAQPSFSSSCRHITESFFPSLSSALASPSASSSPDGPMRSLLRRDPSPFHHRPLPSSSPLPSSFLSSSLLSPFLPSSSPSLSLSRAFGSVSASPSSESPFSSASVGEEVQERLSVLEAPADRARASAVAAPLLSSPLEAIEAFMSEEVHHLLKARSSPSLPSPLFPSSSSVSAVSLETEHSVFVCRDGDTLDATLRFETASWAVAAVLASRADGRRGQLRNSQSFFWIHFACHVEAGLLPLTRILLFSSRKPHSLHPRVPAASVAISSPGAWEGPPQKLSSGAATSLPTGVGRPGTTKSGGRQDALRALSAEGEGEEAILESAALHADSPRQEGMEGALKHDSDVDEVWEDVCFRLAVLGRLLGLCRGRENRRTTASLPSASSSLLAPTSSDAAGAASLFPDVSGVRESLRRDQRSAAKRAVLSRLLSEVDYLYITHLPLFASRVNPLFRRVCESLRVLSAAHEASQEAAKGGRKEPSTSEMRQTLQPVSVDNVVAPSREETLRLQSAGHRAVEALEVVRLLSFLVRCLRSLPHKSGGGSPTPHRRAEAEPRGESHGALFRAPRLISFLRRHIAGVARVALVGCLPPASRSAAACLSLLDKRGQAGAQATETQAFSGHSEVERHEASSSESGDLLRGVRSETGGATHASGERQAEERRLDEDPAVAVNVRAEGSFQRSSSTRETGTRSSATALRGLETEATETKEKREEKREEEGDEMKQTKDEGKLEAEDETPERREKEVGAASFVSACEQMVREERLSLAIRKAWGRRRFACITLQDATNNLSSAMDLCRQDARVCLQHCEKLLWCLERLREAEARAPELQAETGGFPLDRELPADLLQVLADLLDCKLDKQRDRDRRWSLAARRRAEEPPPAPAALPLGTGAVETPAGEGGDTCPLETRVKALGRRRRRRLVRPERTVGPDAQNGDTSSPRAPEALNAAGREAERIEVTAGASESQESSSGGEATAPLDGASCEGSSESVRVTEGALEIDDIEEEEESFLLLHNMLDRQNPYAFPRLLASARDVGDELWSISAVALEEREKQHQFAEEGALFPFYPARVAGPSSLESNQCGAGEADVLASAPPFAFLVDKRVRFRELEKEQKRIAQLLAGAQRGASSSLSGGCAPRVGDSHEWWVVGGNVRPVPRSFEAPGAATGGVDAGAALGAEPSREPFALPGSRVGDSGDSETRRLAKKQPHVDVFRAARLAELEQATKDALRALVVSCCFPPSHRPTARAFETTLLAAIGAQGASRAPETLLGQPVWEEGLSGVWPQLHGLAGLLKTWQDSGPVFFTAVSVSTPCGAVADTPGAPRGDTADEGPMWGDALCKVEGSRGSRCDTRGAEGGWSRVRGSASSQKDVKWFVSANTCTTSQPQEKVPETFLISRQREGGIPLSVYSVERRYWGVGDRRDSSEWQVSELLVLLRKLQRAASKLTGALERQTVRARLLLPQVVASREAESLLLTVVQGLAAALGEETCPRLDTLSVSQVASTSGSDDLRLVQDQALVPEETARLEKEAALDSWEPRHSRAMLLHATTGAVYGSLSRGWQWLVVQRLGKRVIPRGSPDIETRQQNKETKAGLLSIQHLRGSPPPSVVSPGVSPLALLVPPRPRRVDSKGPLSAALLPTASGAPVLLEPHPQFLRELGRRPKPAQGRMEGWLTERRKLQDKDEGLWLRRIDKLHSLLTMTLKAPRGAGGVSENVR</sequence>
<feature type="compositionally biased region" description="Low complexity" evidence="1">
    <location>
        <begin position="1025"/>
        <end position="1037"/>
    </location>
</feature>
<feature type="compositionally biased region" description="Basic and acidic residues" evidence="1">
    <location>
        <begin position="997"/>
        <end position="1009"/>
    </location>
</feature>
<dbReference type="OrthoDB" id="333729at2759"/>
<reference evidence="2 3" key="1">
    <citation type="submission" date="2014-04" db="EMBL/GenBank/DDBJ databases">
        <authorList>
            <person name="Sibley D."/>
            <person name="Venepally P."/>
            <person name="Karamycheva S."/>
            <person name="Hadjithomas M."/>
            <person name="Khan A."/>
            <person name="Brunk B."/>
            <person name="Roos D."/>
            <person name="Caler E."/>
            <person name="Lorenzi H."/>
        </authorList>
    </citation>
    <scope>NUCLEOTIDE SEQUENCE [LARGE SCALE GENOMIC DNA]</scope>
    <source>
        <strain evidence="2 3">MAS</strain>
    </source>
</reference>
<feature type="compositionally biased region" description="Polar residues" evidence="1">
    <location>
        <begin position="827"/>
        <end position="836"/>
    </location>
</feature>
<feature type="compositionally biased region" description="Polar residues" evidence="1">
    <location>
        <begin position="626"/>
        <end position="636"/>
    </location>
</feature>
<dbReference type="Proteomes" id="UP000028821">
    <property type="component" value="Unassembled WGS sequence"/>
</dbReference>
<gene>
    <name evidence="2" type="ORF">TGMAS_268320</name>
</gene>
<evidence type="ECO:0000313" key="2">
    <source>
        <dbReference type="EMBL" id="KFH16881.1"/>
    </source>
</evidence>
<feature type="region of interest" description="Disordered" evidence="1">
    <location>
        <begin position="1212"/>
        <end position="1333"/>
    </location>
</feature>
<feature type="region of interest" description="Disordered" evidence="1">
    <location>
        <begin position="48"/>
        <end position="81"/>
    </location>
</feature>
<protein>
    <submittedName>
        <fullName evidence="2">Uncharacterized protein</fullName>
    </submittedName>
</protein>